<evidence type="ECO:0000259" key="2">
    <source>
        <dbReference type="Pfam" id="PF00487"/>
    </source>
</evidence>
<dbReference type="RefSeq" id="WP_014244190.1">
    <property type="nucleotide sequence ID" value="NC_016620.1"/>
</dbReference>
<dbReference type="CDD" id="cd01060">
    <property type="entry name" value="Membrane-FADS-like"/>
    <property type="match status" value="1"/>
</dbReference>
<gene>
    <name evidence="3" type="ordered locus">BMS_1554</name>
</gene>
<accession>E1X0R9</accession>
<feature type="transmembrane region" description="Helical" evidence="1">
    <location>
        <begin position="12"/>
        <end position="33"/>
    </location>
</feature>
<dbReference type="HOGENOM" id="CLU_1037331_0_0_7"/>
<dbReference type="eggNOG" id="COG3239">
    <property type="taxonomic scope" value="Bacteria"/>
</dbReference>
<proteinExistence type="predicted"/>
<name>E1X0R9_HALMS</name>
<feature type="transmembrane region" description="Helical" evidence="1">
    <location>
        <begin position="171"/>
        <end position="194"/>
    </location>
</feature>
<keyword evidence="4" id="KW-1185">Reference proteome</keyword>
<dbReference type="AlphaFoldDB" id="E1X0R9"/>
<reference evidence="4" key="1">
    <citation type="journal article" date="2013" name="ISME J.">
        <title>A small predatory core genome in the divergent marine Bacteriovorax marinus SJ and the terrestrial Bdellovibrio bacteriovorus.</title>
        <authorList>
            <person name="Crossman L.C."/>
            <person name="Chen H."/>
            <person name="Cerdeno-Tarraga A.M."/>
            <person name="Brooks K."/>
            <person name="Quail M.A."/>
            <person name="Pineiro S.A."/>
            <person name="Hobley L."/>
            <person name="Sockett R.E."/>
            <person name="Bentley S.D."/>
            <person name="Parkhill J."/>
            <person name="Williams H.N."/>
            <person name="Stine O.C."/>
        </authorList>
    </citation>
    <scope>NUCLEOTIDE SEQUENCE [LARGE SCALE GENOMIC DNA]</scope>
    <source>
        <strain evidence="4">ATCC BAA-682 / DSM 15412 / SJ</strain>
    </source>
</reference>
<dbReference type="Proteomes" id="UP000008963">
    <property type="component" value="Chromosome"/>
</dbReference>
<dbReference type="GO" id="GO:0006629">
    <property type="term" value="P:lipid metabolic process"/>
    <property type="evidence" value="ECO:0007669"/>
    <property type="project" value="InterPro"/>
</dbReference>
<evidence type="ECO:0000256" key="1">
    <source>
        <dbReference type="SAM" id="Phobius"/>
    </source>
</evidence>
<evidence type="ECO:0000313" key="4">
    <source>
        <dbReference type="Proteomes" id="UP000008963"/>
    </source>
</evidence>
<dbReference type="Pfam" id="PF00487">
    <property type="entry name" value="FA_desaturase"/>
    <property type="match status" value="1"/>
</dbReference>
<sequence length="268" mass="31166">MNKYRKDRNYFLSYFNINIVVFLTLNLLLLFAKKSFFDFNFSLELLLLIPVGCVFGLVVATAFHNASHGNIKPKTLNTIVGEFCGAFALDGMRNFRVGHMLHHIHADDEENDPHPPHGLSFLEFIKTSKDRTIQVLIREYYKHHGQTRESERNIELQLLSYKIGFLLKVTFWFLLFGPALFLLFYIPAFASYFFGFAHLNYISHGMNEDGESEVLNHDGGIFYSVMNFLTSGGYYHKNHHKYPKLYNPSRLDKLESHSNSKFRVYNPS</sequence>
<dbReference type="OrthoDB" id="5293559at2"/>
<dbReference type="STRING" id="862908.BMS_1554"/>
<keyword evidence="1" id="KW-1133">Transmembrane helix</keyword>
<feature type="transmembrane region" description="Helical" evidence="1">
    <location>
        <begin position="45"/>
        <end position="64"/>
    </location>
</feature>
<feature type="transmembrane region" description="Helical" evidence="1">
    <location>
        <begin position="214"/>
        <end position="235"/>
    </location>
</feature>
<keyword evidence="1" id="KW-0812">Transmembrane</keyword>
<feature type="domain" description="Fatty acid desaturase" evidence="2">
    <location>
        <begin position="50"/>
        <end position="245"/>
    </location>
</feature>
<protein>
    <submittedName>
        <fullName evidence="3">Desaturase</fullName>
    </submittedName>
</protein>
<dbReference type="PATRIC" id="fig|862908.3.peg.1480"/>
<keyword evidence="1" id="KW-0472">Membrane</keyword>
<dbReference type="KEGG" id="bmx:BMS_1554"/>
<organism evidence="3 4">
    <name type="scientific">Halobacteriovorax marinus (strain ATCC BAA-682 / DSM 15412 / SJ)</name>
    <name type="common">Bacteriovorax marinus</name>
    <dbReference type="NCBI Taxonomy" id="862908"/>
    <lineage>
        <taxon>Bacteria</taxon>
        <taxon>Pseudomonadati</taxon>
        <taxon>Bdellovibrionota</taxon>
        <taxon>Bacteriovoracia</taxon>
        <taxon>Bacteriovoracales</taxon>
        <taxon>Halobacteriovoraceae</taxon>
        <taxon>Halobacteriovorax</taxon>
    </lineage>
</organism>
<evidence type="ECO:0000313" key="3">
    <source>
        <dbReference type="EMBL" id="CBW26407.1"/>
    </source>
</evidence>
<dbReference type="InterPro" id="IPR005804">
    <property type="entry name" value="FA_desaturase_dom"/>
</dbReference>
<dbReference type="EMBL" id="FQ312005">
    <property type="protein sequence ID" value="CBW26407.1"/>
    <property type="molecule type" value="Genomic_DNA"/>
</dbReference>